<sequence length="209" mass="20869">MTQKTTQPALDSNTPAKTAAETGPTDSASTGTATAKGATTTAGKTASVKPAKNQPLAEQVKASAVAGDDLTSQDNDAGVGVGAGTDADANGDGDTESGTDNGVLDGDGDGDTDQAEVDGAGVSAHATIAADADADANIGRTRAPVGKSTGKTADLKGELSPEIVELVTELRDTVKQLAPNRHTPKTLKRALSNVAAILQDIDSLYQQAE</sequence>
<keyword evidence="3" id="KW-1185">Reference proteome</keyword>
<name>A0ABU4UCL6_9GAMM</name>
<comment type="caution">
    <text evidence="2">The sequence shown here is derived from an EMBL/GenBank/DDBJ whole genome shotgun (WGS) entry which is preliminary data.</text>
</comment>
<proteinExistence type="predicted"/>
<feature type="compositionally biased region" description="Polar residues" evidence="1">
    <location>
        <begin position="1"/>
        <end position="16"/>
    </location>
</feature>
<feature type="region of interest" description="Disordered" evidence="1">
    <location>
        <begin position="1"/>
        <end position="154"/>
    </location>
</feature>
<protein>
    <submittedName>
        <fullName evidence="2">Uncharacterized protein</fullName>
    </submittedName>
</protein>
<accession>A0ABU4UCL6</accession>
<evidence type="ECO:0000313" key="3">
    <source>
        <dbReference type="Proteomes" id="UP001284537"/>
    </source>
</evidence>
<evidence type="ECO:0000313" key="2">
    <source>
        <dbReference type="EMBL" id="MDX8126464.1"/>
    </source>
</evidence>
<evidence type="ECO:0000256" key="1">
    <source>
        <dbReference type="SAM" id="MobiDB-lite"/>
    </source>
</evidence>
<dbReference type="Proteomes" id="UP001284537">
    <property type="component" value="Unassembled WGS sequence"/>
</dbReference>
<feature type="compositionally biased region" description="Low complexity" evidence="1">
    <location>
        <begin position="27"/>
        <end position="47"/>
    </location>
</feature>
<feature type="compositionally biased region" description="Low complexity" evidence="1">
    <location>
        <begin position="74"/>
        <end position="88"/>
    </location>
</feature>
<organism evidence="2 3">
    <name type="scientific">Methylomonas defluvii</name>
    <dbReference type="NCBI Taxonomy" id="3045149"/>
    <lineage>
        <taxon>Bacteria</taxon>
        <taxon>Pseudomonadati</taxon>
        <taxon>Pseudomonadota</taxon>
        <taxon>Gammaproteobacteria</taxon>
        <taxon>Methylococcales</taxon>
        <taxon>Methylococcaceae</taxon>
        <taxon>Methylomonas</taxon>
    </lineage>
</organism>
<feature type="compositionally biased region" description="Acidic residues" evidence="1">
    <location>
        <begin position="106"/>
        <end position="116"/>
    </location>
</feature>
<gene>
    <name evidence="2" type="ORF">QLH52_04170</name>
</gene>
<dbReference type="EMBL" id="JAXARY010000002">
    <property type="protein sequence ID" value="MDX8126464.1"/>
    <property type="molecule type" value="Genomic_DNA"/>
</dbReference>
<reference evidence="2 3" key="1">
    <citation type="submission" date="2023-11" db="EMBL/GenBank/DDBJ databases">
        <authorList>
            <person name="Ouyang M.-Y."/>
        </authorList>
    </citation>
    <scope>NUCLEOTIDE SEQUENCE [LARGE SCALE GENOMIC DNA]</scope>
    <source>
        <strain evidence="2 3">OY6</strain>
    </source>
</reference>
<dbReference type="RefSeq" id="WP_319960643.1">
    <property type="nucleotide sequence ID" value="NZ_JAXARY010000002.1"/>
</dbReference>